<protein>
    <submittedName>
        <fullName evidence="2">Uncharacterized protein</fullName>
    </submittedName>
</protein>
<dbReference type="STRING" id="460265.Mnod_5335"/>
<dbReference type="EMBL" id="CP001349">
    <property type="protein sequence ID" value="ACL60180.1"/>
    <property type="molecule type" value="Genomic_DNA"/>
</dbReference>
<organism evidence="2 3">
    <name type="scientific">Methylobacterium nodulans (strain LMG 21967 / CNCM I-2342 / ORS 2060)</name>
    <dbReference type="NCBI Taxonomy" id="460265"/>
    <lineage>
        <taxon>Bacteria</taxon>
        <taxon>Pseudomonadati</taxon>
        <taxon>Pseudomonadota</taxon>
        <taxon>Alphaproteobacteria</taxon>
        <taxon>Hyphomicrobiales</taxon>
        <taxon>Methylobacteriaceae</taxon>
        <taxon>Methylobacterium</taxon>
    </lineage>
</organism>
<keyword evidence="3" id="KW-1185">Reference proteome</keyword>
<evidence type="ECO:0000256" key="1">
    <source>
        <dbReference type="SAM" id="MobiDB-lite"/>
    </source>
</evidence>
<dbReference type="AlphaFoldDB" id="B8ILI1"/>
<gene>
    <name evidence="2" type="ordered locus">Mnod_5335</name>
</gene>
<name>B8ILI1_METNO</name>
<feature type="region of interest" description="Disordered" evidence="1">
    <location>
        <begin position="14"/>
        <end position="41"/>
    </location>
</feature>
<proteinExistence type="predicted"/>
<dbReference type="RefSeq" id="WP_015931789.1">
    <property type="nucleotide sequence ID" value="NC_011894.1"/>
</dbReference>
<evidence type="ECO:0000313" key="2">
    <source>
        <dbReference type="EMBL" id="ACL60180.1"/>
    </source>
</evidence>
<evidence type="ECO:0000313" key="3">
    <source>
        <dbReference type="Proteomes" id="UP000008207"/>
    </source>
</evidence>
<dbReference type="Proteomes" id="UP000008207">
    <property type="component" value="Chromosome"/>
</dbReference>
<dbReference type="HOGENOM" id="CLU_3272673_0_0_5"/>
<sequence length="41" mass="4507">MTLTILDPRTGTTVKMWFPDKPAQPQPAPARVIPHPAKARA</sequence>
<reference evidence="2 3" key="1">
    <citation type="submission" date="2009-01" db="EMBL/GenBank/DDBJ databases">
        <title>Complete sequence of chromosome of Methylobacterium nodulans ORS 2060.</title>
        <authorList>
            <consortium name="US DOE Joint Genome Institute"/>
            <person name="Lucas S."/>
            <person name="Copeland A."/>
            <person name="Lapidus A."/>
            <person name="Glavina del Rio T."/>
            <person name="Dalin E."/>
            <person name="Tice H."/>
            <person name="Bruce D."/>
            <person name="Goodwin L."/>
            <person name="Pitluck S."/>
            <person name="Sims D."/>
            <person name="Brettin T."/>
            <person name="Detter J.C."/>
            <person name="Han C."/>
            <person name="Larimer F."/>
            <person name="Land M."/>
            <person name="Hauser L."/>
            <person name="Kyrpides N."/>
            <person name="Ivanova N."/>
            <person name="Marx C.J."/>
            <person name="Richardson P."/>
        </authorList>
    </citation>
    <scope>NUCLEOTIDE SEQUENCE [LARGE SCALE GENOMIC DNA]</scope>
    <source>
        <strain evidence="3">LMG 21967 / CNCM I-2342 / ORS 2060</strain>
    </source>
</reference>
<accession>B8ILI1</accession>
<dbReference type="KEGG" id="mno:Mnod_5335"/>